<evidence type="ECO:0000256" key="6">
    <source>
        <dbReference type="ARBA" id="ARBA00023134"/>
    </source>
</evidence>
<keyword evidence="9" id="KW-0548">Nucleotidyltransferase</keyword>
<dbReference type="RefSeq" id="WP_219874391.1">
    <property type="nucleotide sequence ID" value="NZ_JAHZIJ010000020.1"/>
</dbReference>
<dbReference type="Gene3D" id="3.90.550.10">
    <property type="entry name" value="Spore Coat Polysaccharide Biosynthesis Protein SpsA, Chain A"/>
    <property type="match status" value="1"/>
</dbReference>
<keyword evidence="4" id="KW-0547">Nucleotide-binding</keyword>
<gene>
    <name evidence="9" type="ORF">K0T92_20725</name>
</gene>
<dbReference type="Proteomes" id="UP000812277">
    <property type="component" value="Unassembled WGS sequence"/>
</dbReference>
<keyword evidence="6" id="KW-0342">GTP-binding</keyword>
<feature type="domain" description="MobA-like NTP transferase" evidence="8">
    <location>
        <begin position="4"/>
        <end position="155"/>
    </location>
</feature>
<evidence type="ECO:0000259" key="8">
    <source>
        <dbReference type="Pfam" id="PF12804"/>
    </source>
</evidence>
<keyword evidence="5" id="KW-0460">Magnesium</keyword>
<dbReference type="PANTHER" id="PTHR19136:SF81">
    <property type="entry name" value="MOLYBDENUM COFACTOR GUANYLYLTRANSFERASE"/>
    <property type="match status" value="1"/>
</dbReference>
<sequence>MLTGLILAGGPQRRMNEECKPLLLFGGECLLQRQIREMRTICSEVIIAAEDPRPFLRIVDRDVRIITDYYPGKGPLGGMHAGLSLARNNSVWTVGCGMPFLSSSAAERLHQLQQGGYDAAIPVIGGEPSPLHGVYDRGCAEEALALIERGERQMTGLLKELAWIEANEREFGLRGIDPRFVRNIRTWEQYQDCLKLAGMELIR</sequence>
<dbReference type="InterPro" id="IPR013482">
    <property type="entry name" value="Molybde_CF_guanTrfase"/>
</dbReference>
<evidence type="ECO:0000256" key="2">
    <source>
        <dbReference type="ARBA" id="ARBA00022679"/>
    </source>
</evidence>
<protein>
    <submittedName>
        <fullName evidence="9">Molybdenum cofactor guanylyltransferase</fullName>
    </submittedName>
</protein>
<dbReference type="InterPro" id="IPR029044">
    <property type="entry name" value="Nucleotide-diphossugar_trans"/>
</dbReference>
<evidence type="ECO:0000256" key="5">
    <source>
        <dbReference type="ARBA" id="ARBA00022842"/>
    </source>
</evidence>
<dbReference type="CDD" id="cd02503">
    <property type="entry name" value="MobA"/>
    <property type="match status" value="1"/>
</dbReference>
<reference evidence="9 10" key="1">
    <citation type="submission" date="2021-07" db="EMBL/GenBank/DDBJ databases">
        <title>Paenibacillus radiodurans sp. nov., isolated from the southeastern edge of Tengger Desert.</title>
        <authorList>
            <person name="Zhang G."/>
        </authorList>
    </citation>
    <scope>NUCLEOTIDE SEQUENCE [LARGE SCALE GENOMIC DNA]</scope>
    <source>
        <strain evidence="9 10">DT7-4</strain>
    </source>
</reference>
<organism evidence="9 10">
    <name type="scientific">Paenibacillus oenotherae</name>
    <dbReference type="NCBI Taxonomy" id="1435645"/>
    <lineage>
        <taxon>Bacteria</taxon>
        <taxon>Bacillati</taxon>
        <taxon>Bacillota</taxon>
        <taxon>Bacilli</taxon>
        <taxon>Bacillales</taxon>
        <taxon>Paenibacillaceae</taxon>
        <taxon>Paenibacillus</taxon>
    </lineage>
</organism>
<keyword evidence="3" id="KW-0479">Metal-binding</keyword>
<name>A0ABS7DBJ5_9BACL</name>
<proteinExistence type="predicted"/>
<keyword evidence="10" id="KW-1185">Reference proteome</keyword>
<keyword evidence="1" id="KW-0963">Cytoplasm</keyword>
<keyword evidence="7" id="KW-0501">Molybdenum cofactor biosynthesis</keyword>
<evidence type="ECO:0000256" key="7">
    <source>
        <dbReference type="ARBA" id="ARBA00023150"/>
    </source>
</evidence>
<evidence type="ECO:0000313" key="9">
    <source>
        <dbReference type="EMBL" id="MBW7477144.1"/>
    </source>
</evidence>
<keyword evidence="2" id="KW-0808">Transferase</keyword>
<evidence type="ECO:0000256" key="4">
    <source>
        <dbReference type="ARBA" id="ARBA00022741"/>
    </source>
</evidence>
<dbReference type="PANTHER" id="PTHR19136">
    <property type="entry name" value="MOLYBDENUM COFACTOR GUANYLYLTRANSFERASE"/>
    <property type="match status" value="1"/>
</dbReference>
<dbReference type="InterPro" id="IPR025877">
    <property type="entry name" value="MobA-like_NTP_Trfase"/>
</dbReference>
<evidence type="ECO:0000256" key="1">
    <source>
        <dbReference type="ARBA" id="ARBA00022490"/>
    </source>
</evidence>
<evidence type="ECO:0000313" key="10">
    <source>
        <dbReference type="Proteomes" id="UP000812277"/>
    </source>
</evidence>
<dbReference type="GO" id="GO:0016779">
    <property type="term" value="F:nucleotidyltransferase activity"/>
    <property type="evidence" value="ECO:0007669"/>
    <property type="project" value="UniProtKB-KW"/>
</dbReference>
<comment type="caution">
    <text evidence="9">The sequence shown here is derived from an EMBL/GenBank/DDBJ whole genome shotgun (WGS) entry which is preliminary data.</text>
</comment>
<dbReference type="Pfam" id="PF12804">
    <property type="entry name" value="NTP_transf_3"/>
    <property type="match status" value="1"/>
</dbReference>
<accession>A0ABS7DBJ5</accession>
<evidence type="ECO:0000256" key="3">
    <source>
        <dbReference type="ARBA" id="ARBA00022723"/>
    </source>
</evidence>
<dbReference type="EMBL" id="JAHZIJ010000020">
    <property type="protein sequence ID" value="MBW7477144.1"/>
    <property type="molecule type" value="Genomic_DNA"/>
</dbReference>
<dbReference type="SUPFAM" id="SSF53448">
    <property type="entry name" value="Nucleotide-diphospho-sugar transferases"/>
    <property type="match status" value="1"/>
</dbReference>